<feature type="region of interest" description="Disordered" evidence="1">
    <location>
        <begin position="204"/>
        <end position="225"/>
    </location>
</feature>
<sequence length="225" mass="23723">MSTLVPSVLPTDPARGGGEHTQLYHTPDGNGRASAPEGVDVAAGSAGSIPLAKSDAKVKKSNWFGGAMDTVVKVFQGDKDSTLTRAVGGNTSEDEPRDVGGPSDFSATATANANNTEAADASDYEEFAEQEGVEGGMAPPSMLVAKLIEEQAGVVAQRQLETFLRQTVTPQLTTLQNELKEQLERNKADQLAFSAVVNDLRAQLEEEKSKASTAKSRCLDGTEVR</sequence>
<keyword evidence="3" id="KW-1185">Reference proteome</keyword>
<dbReference type="EMBL" id="JBGBPQ010000001">
    <property type="protein sequence ID" value="KAL1529732.1"/>
    <property type="molecule type" value="Genomic_DNA"/>
</dbReference>
<evidence type="ECO:0000256" key="1">
    <source>
        <dbReference type="SAM" id="MobiDB-lite"/>
    </source>
</evidence>
<feature type="region of interest" description="Disordered" evidence="1">
    <location>
        <begin position="79"/>
        <end position="136"/>
    </location>
</feature>
<protein>
    <submittedName>
        <fullName evidence="2">Uncharacterized protein</fullName>
    </submittedName>
</protein>
<feature type="region of interest" description="Disordered" evidence="1">
    <location>
        <begin position="1"/>
        <end position="35"/>
    </location>
</feature>
<dbReference type="Proteomes" id="UP001515480">
    <property type="component" value="Unassembled WGS sequence"/>
</dbReference>
<comment type="caution">
    <text evidence="2">The sequence shown here is derived from an EMBL/GenBank/DDBJ whole genome shotgun (WGS) entry which is preliminary data.</text>
</comment>
<dbReference type="AlphaFoldDB" id="A0AB34K8M9"/>
<evidence type="ECO:0000313" key="3">
    <source>
        <dbReference type="Proteomes" id="UP001515480"/>
    </source>
</evidence>
<organism evidence="2 3">
    <name type="scientific">Prymnesium parvum</name>
    <name type="common">Toxic golden alga</name>
    <dbReference type="NCBI Taxonomy" id="97485"/>
    <lineage>
        <taxon>Eukaryota</taxon>
        <taxon>Haptista</taxon>
        <taxon>Haptophyta</taxon>
        <taxon>Prymnesiophyceae</taxon>
        <taxon>Prymnesiales</taxon>
        <taxon>Prymnesiaceae</taxon>
        <taxon>Prymnesium</taxon>
    </lineage>
</organism>
<feature type="compositionally biased region" description="Acidic residues" evidence="1">
    <location>
        <begin position="120"/>
        <end position="132"/>
    </location>
</feature>
<evidence type="ECO:0000313" key="2">
    <source>
        <dbReference type="EMBL" id="KAL1529732.1"/>
    </source>
</evidence>
<reference evidence="2 3" key="1">
    <citation type="journal article" date="2024" name="Science">
        <title>Giant polyketide synthase enzymes in the biosynthesis of giant marine polyether toxins.</title>
        <authorList>
            <person name="Fallon T.R."/>
            <person name="Shende V.V."/>
            <person name="Wierzbicki I.H."/>
            <person name="Pendleton A.L."/>
            <person name="Watervoot N.F."/>
            <person name="Auber R.P."/>
            <person name="Gonzalez D.J."/>
            <person name="Wisecaver J.H."/>
            <person name="Moore B.S."/>
        </authorList>
    </citation>
    <scope>NUCLEOTIDE SEQUENCE [LARGE SCALE GENOMIC DNA]</scope>
    <source>
        <strain evidence="2 3">12B1</strain>
    </source>
</reference>
<feature type="compositionally biased region" description="Low complexity" evidence="1">
    <location>
        <begin position="103"/>
        <end position="119"/>
    </location>
</feature>
<accession>A0AB34K8M9</accession>
<gene>
    <name evidence="2" type="ORF">AB1Y20_000668</name>
</gene>
<proteinExistence type="predicted"/>
<name>A0AB34K8M9_PRYPA</name>